<name>A0ABU7H3B5_9SPHI</name>
<feature type="domain" description="D-isomer specific 2-hydroxyacid dehydrogenase catalytic" evidence="2">
    <location>
        <begin position="13"/>
        <end position="100"/>
    </location>
</feature>
<evidence type="ECO:0000313" key="3">
    <source>
        <dbReference type="EMBL" id="MEE1885814.1"/>
    </source>
</evidence>
<evidence type="ECO:0000259" key="2">
    <source>
        <dbReference type="Pfam" id="PF00389"/>
    </source>
</evidence>
<dbReference type="Gene3D" id="3.40.50.720">
    <property type="entry name" value="NAD(P)-binding Rossmann-like Domain"/>
    <property type="match status" value="1"/>
</dbReference>
<dbReference type="EMBL" id="JAZDQU010000002">
    <property type="protein sequence ID" value="MEE1885814.1"/>
    <property type="molecule type" value="Genomic_DNA"/>
</dbReference>
<keyword evidence="4" id="KW-1185">Reference proteome</keyword>
<sequence length="147" mass="16016">MKAIAYNITSFEKETLILVNHKKHEFAFIAEKLSIENAYLASGKGVLLIFPNDVIGADILPILKESGIRYLACTTVNTDHIDRKAAGALGFKISNIPAHTLNGISDEDSLRVRLEQVVKNLDLWGKGKCVGKACACMNSCAKKAVEL</sequence>
<dbReference type="InterPro" id="IPR058205">
    <property type="entry name" value="D-LDH-like"/>
</dbReference>
<dbReference type="SUPFAM" id="SSF52283">
    <property type="entry name" value="Formate/glycerate dehydrogenase catalytic domain-like"/>
    <property type="match status" value="1"/>
</dbReference>
<dbReference type="PANTHER" id="PTHR43026">
    <property type="entry name" value="2-HYDROXYACID DEHYDROGENASE HOMOLOG 1-RELATED"/>
    <property type="match status" value="1"/>
</dbReference>
<evidence type="ECO:0000256" key="1">
    <source>
        <dbReference type="ARBA" id="ARBA00023027"/>
    </source>
</evidence>
<dbReference type="PANTHER" id="PTHR43026:SF1">
    <property type="entry name" value="2-HYDROXYACID DEHYDROGENASE HOMOLOG 1-RELATED"/>
    <property type="match status" value="1"/>
</dbReference>
<organism evidence="3 4">
    <name type="scientific">Pedobacter flavus</name>
    <dbReference type="NCBI Taxonomy" id="3113906"/>
    <lineage>
        <taxon>Bacteria</taxon>
        <taxon>Pseudomonadati</taxon>
        <taxon>Bacteroidota</taxon>
        <taxon>Sphingobacteriia</taxon>
        <taxon>Sphingobacteriales</taxon>
        <taxon>Sphingobacteriaceae</taxon>
        <taxon>Pedobacter</taxon>
    </lineage>
</organism>
<comment type="caution">
    <text evidence="3">The sequence shown here is derived from an EMBL/GenBank/DDBJ whole genome shotgun (WGS) entry which is preliminary data.</text>
</comment>
<dbReference type="Pfam" id="PF00389">
    <property type="entry name" value="2-Hacid_dh"/>
    <property type="match status" value="1"/>
</dbReference>
<keyword evidence="1" id="KW-0520">NAD</keyword>
<proteinExistence type="predicted"/>
<accession>A0ABU7H3B5</accession>
<evidence type="ECO:0000313" key="4">
    <source>
        <dbReference type="Proteomes" id="UP001337681"/>
    </source>
</evidence>
<reference evidence="3 4" key="1">
    <citation type="submission" date="2024-01" db="EMBL/GenBank/DDBJ databases">
        <title>Pedobacter sp. nov., isolated from oil-contaminated soil.</title>
        <authorList>
            <person name="Le N.T.T."/>
        </authorList>
    </citation>
    <scope>NUCLEOTIDE SEQUENCE [LARGE SCALE GENOMIC DNA]</scope>
    <source>
        <strain evidence="3 4">VNH31</strain>
    </source>
</reference>
<dbReference type="RefSeq" id="WP_330146708.1">
    <property type="nucleotide sequence ID" value="NZ_JAZDQU010000002.1"/>
</dbReference>
<protein>
    <recommendedName>
        <fullName evidence="2">D-isomer specific 2-hydroxyacid dehydrogenase catalytic domain-containing protein</fullName>
    </recommendedName>
</protein>
<gene>
    <name evidence="3" type="ORF">VRU49_10335</name>
</gene>
<dbReference type="InterPro" id="IPR006139">
    <property type="entry name" value="D-isomer_2_OHA_DH_cat_dom"/>
</dbReference>
<dbReference type="Proteomes" id="UP001337681">
    <property type="component" value="Unassembled WGS sequence"/>
</dbReference>